<dbReference type="RefSeq" id="WP_012932129.1">
    <property type="nucleotide sequence ID" value="NC_013739.1"/>
</dbReference>
<dbReference type="EMBL" id="CP001854">
    <property type="protein sequence ID" value="ADB49076.1"/>
    <property type="molecule type" value="Genomic_DNA"/>
</dbReference>
<dbReference type="STRING" id="469383.Cwoe_0641"/>
<reference evidence="3" key="2">
    <citation type="submission" date="2010-01" db="EMBL/GenBank/DDBJ databases">
        <title>The complete genome of Conexibacter woesei DSM 14684.</title>
        <authorList>
            <consortium name="US DOE Joint Genome Institute (JGI-PGF)"/>
            <person name="Lucas S."/>
            <person name="Copeland A."/>
            <person name="Lapidus A."/>
            <person name="Glavina del Rio T."/>
            <person name="Dalin E."/>
            <person name="Tice H."/>
            <person name="Bruce D."/>
            <person name="Goodwin L."/>
            <person name="Pitluck S."/>
            <person name="Kyrpides N."/>
            <person name="Mavromatis K."/>
            <person name="Ivanova N."/>
            <person name="Mikhailova N."/>
            <person name="Chertkov O."/>
            <person name="Brettin T."/>
            <person name="Detter J.C."/>
            <person name="Han C."/>
            <person name="Larimer F."/>
            <person name="Land M."/>
            <person name="Hauser L."/>
            <person name="Markowitz V."/>
            <person name="Cheng J.-F."/>
            <person name="Hugenholtz P."/>
            <person name="Woyke T."/>
            <person name="Wu D."/>
            <person name="Pukall R."/>
            <person name="Steenblock K."/>
            <person name="Schneider S."/>
            <person name="Klenk H.-P."/>
            <person name="Eisen J.A."/>
        </authorList>
    </citation>
    <scope>NUCLEOTIDE SEQUENCE [LARGE SCALE GENOMIC DNA]</scope>
    <source>
        <strain evidence="3">DSM 14684 / CIP 108061 / JCM 11494 / NBRC 100937 / ID131577</strain>
    </source>
</reference>
<dbReference type="HOGENOM" id="CLU_012378_0_0_11"/>
<keyword evidence="3" id="KW-1185">Reference proteome</keyword>
<protein>
    <recommendedName>
        <fullName evidence="4">Peptidase M19 renal dipeptidase</fullName>
    </recommendedName>
</protein>
<dbReference type="AlphaFoldDB" id="D3F9A9"/>
<name>D3F9A9_CONWI</name>
<proteinExistence type="predicted"/>
<feature type="chain" id="PRO_5003044069" description="Peptidase M19 renal dipeptidase" evidence="1">
    <location>
        <begin position="26"/>
        <end position="676"/>
    </location>
</feature>
<dbReference type="Gene3D" id="3.20.20.140">
    <property type="entry name" value="Metal-dependent hydrolases"/>
    <property type="match status" value="1"/>
</dbReference>
<dbReference type="OrthoDB" id="6071905at2"/>
<dbReference type="Proteomes" id="UP000008229">
    <property type="component" value="Chromosome"/>
</dbReference>
<sequence precursor="true">MKVLRAVVLLVAFLIVLMLPSPATADVYQYANGCYALRDVQSGRFVVRDSIGYAASATTAAGATPFRLQATALGSYLLYGPDGRMPASGPLGTVIPTTGPGPVADWRAVEEGGALRLTNVASGRRLGVGVLRRVAQSDATAPRWSFTPADGCATFPEAELNVSGTPFTGASPTARVRGFLDTHVHLNAERFLGGRFHCGKPWSPYGVTVALRDCSDHFPNGAGALFENVLSTGSPIGTHDTDGWPSFAGWPRDESLTHEGTYWKWIERAWRSGLRLMVNDLVENRALCELYPLKQNDCDEMASAFAQAEEMVALQDYVDAQFGGPGRGFLRIVESPAEARRVINAGKLAVVLGVEISEVLGCGQFNGVPRCSTAQIEAELDRLHDIGVRSLFPVHKFDNALAGTKFDAGTTGVLVNVGNKYATGRFWAAANCAGAADTDNEPTNLAGDQAALIYTLLGPLVAQPLLEGQLPIYPPGPLCNPKGLTPLGEAAIRAMIDRGMLIETDHMSAKARRETLALLEAEGYGGVISSHSWGDGGSRRRIQQLGGMVGPITSGASSFVEEWRAARADRDPGELFGIGYGSDTNGLHAQPGPRTGGAVHYPFRSFDGGTLIDRQRSGTRVYDVNADGVDHYGLYPDWIEDLRLVGGDQIVEDMADGAEAYLRMWERAEAAARPVR</sequence>
<accession>D3F9A9</accession>
<dbReference type="eggNOG" id="COG2355">
    <property type="taxonomic scope" value="Bacteria"/>
</dbReference>
<evidence type="ECO:0000256" key="1">
    <source>
        <dbReference type="SAM" id="SignalP"/>
    </source>
</evidence>
<evidence type="ECO:0008006" key="4">
    <source>
        <dbReference type="Google" id="ProtNLM"/>
    </source>
</evidence>
<evidence type="ECO:0000313" key="3">
    <source>
        <dbReference type="Proteomes" id="UP000008229"/>
    </source>
</evidence>
<feature type="signal peptide" evidence="1">
    <location>
        <begin position="1"/>
        <end position="25"/>
    </location>
</feature>
<reference evidence="2 3" key="1">
    <citation type="journal article" date="2010" name="Stand. Genomic Sci.">
        <title>Complete genome sequence of Conexibacter woesei type strain (ID131577).</title>
        <authorList>
            <person name="Pukall R."/>
            <person name="Lapidus A."/>
            <person name="Glavina Del Rio T."/>
            <person name="Copeland A."/>
            <person name="Tice H."/>
            <person name="Cheng J.-F."/>
            <person name="Lucas S."/>
            <person name="Chen F."/>
            <person name="Nolan M."/>
            <person name="Bruce D."/>
            <person name="Goodwin L."/>
            <person name="Pitluck S."/>
            <person name="Mavromatis K."/>
            <person name="Ivanova N."/>
            <person name="Ovchinnikova G."/>
            <person name="Pati A."/>
            <person name="Chen A."/>
            <person name="Palaniappan K."/>
            <person name="Land M."/>
            <person name="Hauser L."/>
            <person name="Chang Y.-J."/>
            <person name="Jeffries C.D."/>
            <person name="Chain P."/>
            <person name="Meincke L."/>
            <person name="Sims D."/>
            <person name="Brettin T."/>
            <person name="Detter J.C."/>
            <person name="Rohde M."/>
            <person name="Goeker M."/>
            <person name="Bristow J."/>
            <person name="Eisen J.A."/>
            <person name="Markowitz V."/>
            <person name="Kyrpides N.C."/>
            <person name="Klenk H.-P."/>
            <person name="Hugenholtz P."/>
        </authorList>
    </citation>
    <scope>NUCLEOTIDE SEQUENCE [LARGE SCALE GENOMIC DNA]</scope>
    <source>
        <strain evidence="3">DSM 14684 / CIP 108061 / JCM 11494 / NBRC 100937 / ID131577</strain>
    </source>
</reference>
<dbReference type="KEGG" id="cwo:Cwoe_0641"/>
<keyword evidence="1" id="KW-0732">Signal</keyword>
<organism evidence="2 3">
    <name type="scientific">Conexibacter woesei (strain DSM 14684 / CCUG 47730 / CIP 108061 / JCM 11494 / NBRC 100937 / ID131577)</name>
    <dbReference type="NCBI Taxonomy" id="469383"/>
    <lineage>
        <taxon>Bacteria</taxon>
        <taxon>Bacillati</taxon>
        <taxon>Actinomycetota</taxon>
        <taxon>Thermoleophilia</taxon>
        <taxon>Solirubrobacterales</taxon>
        <taxon>Conexibacteraceae</taxon>
        <taxon>Conexibacter</taxon>
    </lineage>
</organism>
<dbReference type="InterPro" id="IPR032466">
    <property type="entry name" value="Metal_Hydrolase"/>
</dbReference>
<dbReference type="SUPFAM" id="SSF51556">
    <property type="entry name" value="Metallo-dependent hydrolases"/>
    <property type="match status" value="1"/>
</dbReference>
<evidence type="ECO:0000313" key="2">
    <source>
        <dbReference type="EMBL" id="ADB49076.1"/>
    </source>
</evidence>
<gene>
    <name evidence="2" type="ordered locus">Cwoe_0641</name>
</gene>